<dbReference type="PROSITE" id="PS50889">
    <property type="entry name" value="S4"/>
    <property type="match status" value="1"/>
</dbReference>
<accession>A0AAX3N870</accession>
<dbReference type="AlphaFoldDB" id="A0AAX3N870"/>
<dbReference type="GO" id="GO:0006437">
    <property type="term" value="P:tyrosyl-tRNA aminoacylation"/>
    <property type="evidence" value="ECO:0007669"/>
    <property type="project" value="UniProtKB-UniRule"/>
</dbReference>
<evidence type="ECO:0000256" key="10">
    <source>
        <dbReference type="RuleBase" id="RU363036"/>
    </source>
</evidence>
<dbReference type="GO" id="GO:0005524">
    <property type="term" value="F:ATP binding"/>
    <property type="evidence" value="ECO:0007669"/>
    <property type="project" value="UniProtKB-KW"/>
</dbReference>
<evidence type="ECO:0000313" key="12">
    <source>
        <dbReference type="Proteomes" id="UP001222373"/>
    </source>
</evidence>
<dbReference type="PANTHER" id="PTHR11766">
    <property type="entry name" value="TYROSYL-TRNA SYNTHETASE"/>
    <property type="match status" value="1"/>
</dbReference>
<keyword evidence="6 10" id="KW-0030">Aminoacyl-tRNA synthetase</keyword>
<evidence type="ECO:0000256" key="8">
    <source>
        <dbReference type="NCBIfam" id="TIGR00234"/>
    </source>
</evidence>
<dbReference type="NCBIfam" id="TIGR00234">
    <property type="entry name" value="tyrS"/>
    <property type="match status" value="1"/>
</dbReference>
<dbReference type="PANTHER" id="PTHR11766:SF1">
    <property type="entry name" value="TYROSINE--TRNA LIGASE"/>
    <property type="match status" value="1"/>
</dbReference>
<dbReference type="SUPFAM" id="SSF52374">
    <property type="entry name" value="Nucleotidylyl transferase"/>
    <property type="match status" value="1"/>
</dbReference>
<dbReference type="InterPro" id="IPR002305">
    <property type="entry name" value="aa-tRNA-synth_Ic"/>
</dbReference>
<protein>
    <recommendedName>
        <fullName evidence="1 8">Tyrosine--tRNA ligase</fullName>
        <ecNumber evidence="1 8">6.1.1.1</ecNumber>
    </recommendedName>
</protein>
<keyword evidence="9" id="KW-0694">RNA-binding</keyword>
<dbReference type="Gene3D" id="3.10.290.10">
    <property type="entry name" value="RNA-binding S4 domain"/>
    <property type="match status" value="1"/>
</dbReference>
<dbReference type="GO" id="GO:0004831">
    <property type="term" value="F:tyrosine-tRNA ligase activity"/>
    <property type="evidence" value="ECO:0007669"/>
    <property type="project" value="UniProtKB-UniRule"/>
</dbReference>
<evidence type="ECO:0000256" key="4">
    <source>
        <dbReference type="ARBA" id="ARBA00022840"/>
    </source>
</evidence>
<dbReference type="InterPro" id="IPR036986">
    <property type="entry name" value="S4_RNA-bd_sf"/>
</dbReference>
<dbReference type="EC" id="6.1.1.1" evidence="1 8"/>
<dbReference type="PROSITE" id="PS00178">
    <property type="entry name" value="AA_TRNA_LIGASE_I"/>
    <property type="match status" value="1"/>
</dbReference>
<dbReference type="GO" id="GO:0003723">
    <property type="term" value="F:RNA binding"/>
    <property type="evidence" value="ECO:0007669"/>
    <property type="project" value="UniProtKB-KW"/>
</dbReference>
<evidence type="ECO:0000256" key="5">
    <source>
        <dbReference type="ARBA" id="ARBA00022917"/>
    </source>
</evidence>
<dbReference type="Pfam" id="PF00579">
    <property type="entry name" value="tRNA-synt_1b"/>
    <property type="match status" value="1"/>
</dbReference>
<name>A0AAX3N870_9PROT</name>
<dbReference type="GO" id="GO:0005829">
    <property type="term" value="C:cytosol"/>
    <property type="evidence" value="ECO:0007669"/>
    <property type="project" value="TreeGrafter"/>
</dbReference>
<evidence type="ECO:0000313" key="11">
    <source>
        <dbReference type="EMBL" id="WDI79223.1"/>
    </source>
</evidence>
<keyword evidence="3 10" id="KW-0547">Nucleotide-binding</keyword>
<dbReference type="InterPro" id="IPR002307">
    <property type="entry name" value="Tyr-tRNA-ligase"/>
</dbReference>
<comment type="catalytic activity">
    <reaction evidence="7">
        <text>tRNA(Tyr) + L-tyrosine + ATP = L-tyrosyl-tRNA(Tyr) + AMP + diphosphate + H(+)</text>
        <dbReference type="Rhea" id="RHEA:10220"/>
        <dbReference type="Rhea" id="RHEA-COMP:9706"/>
        <dbReference type="Rhea" id="RHEA-COMP:9707"/>
        <dbReference type="ChEBI" id="CHEBI:15378"/>
        <dbReference type="ChEBI" id="CHEBI:30616"/>
        <dbReference type="ChEBI" id="CHEBI:33019"/>
        <dbReference type="ChEBI" id="CHEBI:58315"/>
        <dbReference type="ChEBI" id="CHEBI:78442"/>
        <dbReference type="ChEBI" id="CHEBI:78536"/>
        <dbReference type="ChEBI" id="CHEBI:456215"/>
        <dbReference type="EC" id="6.1.1.1"/>
    </reaction>
</comment>
<proteinExistence type="inferred from homology"/>
<dbReference type="EMBL" id="CP110500">
    <property type="protein sequence ID" value="WDI79223.1"/>
    <property type="molecule type" value="Genomic_DNA"/>
</dbReference>
<evidence type="ECO:0000256" key="7">
    <source>
        <dbReference type="ARBA" id="ARBA00048248"/>
    </source>
</evidence>
<organism evidence="11 12">
    <name type="scientific">Candidatus Vidania fulgoroideorum</name>
    <dbReference type="NCBI Taxonomy" id="881286"/>
    <lineage>
        <taxon>Bacteria</taxon>
        <taxon>Pseudomonadati</taxon>
        <taxon>Pseudomonadota</taxon>
        <taxon>Betaproteobacteria</taxon>
        <taxon>Candidatus Vidania</taxon>
    </lineage>
</organism>
<comment type="similarity">
    <text evidence="10">Belongs to the class-I aminoacyl-tRNA synthetase family.</text>
</comment>
<keyword evidence="4 10" id="KW-0067">ATP-binding</keyword>
<dbReference type="Proteomes" id="UP001222373">
    <property type="component" value="Chromosome"/>
</dbReference>
<dbReference type="InterPro" id="IPR001412">
    <property type="entry name" value="aa-tRNA-synth_I_CS"/>
</dbReference>
<evidence type="ECO:0000256" key="3">
    <source>
        <dbReference type="ARBA" id="ARBA00022741"/>
    </source>
</evidence>
<dbReference type="InterPro" id="IPR024088">
    <property type="entry name" value="Tyr-tRNA-ligase_bac-type"/>
</dbReference>
<reference evidence="11" key="1">
    <citation type="submission" date="2022-11" db="EMBL/GenBank/DDBJ databases">
        <title>Genomic comparisons reveal selection pressure and functional variation between nutritional endosymbionts of cave-adapted and epigean Hawaiian planthoppers.</title>
        <authorList>
            <person name="Gossett J.M."/>
            <person name="Porter M.L."/>
            <person name="Vasquez Y."/>
            <person name="Bennett G.M."/>
            <person name="Chong R.A."/>
        </authorList>
    </citation>
    <scope>NUCLEOTIDE SEQUENCE</scope>
    <source>
        <strain evidence="11">OPOL2</strain>
    </source>
</reference>
<dbReference type="Gene3D" id="3.40.50.620">
    <property type="entry name" value="HUPs"/>
    <property type="match status" value="1"/>
</dbReference>
<evidence type="ECO:0000256" key="6">
    <source>
        <dbReference type="ARBA" id="ARBA00023146"/>
    </source>
</evidence>
<evidence type="ECO:0000256" key="2">
    <source>
        <dbReference type="ARBA" id="ARBA00022598"/>
    </source>
</evidence>
<sequence length="340" mass="41515">MIIKFGIDPNGKLHLGHFYILKKIEKYMNKNDVLIFLFGDFTCKIGDPSMQKNERKNFNFNIKENITSIIKYTKNFFKKKIFFLKNSFWFKDIKLKKILRIFNVLGLKKLIIRKDIKRRLENKKKINLNEILYPIFQSYDNLIIKPDIELGGKDQKINFKITKEIQKIFKKKKTKFIEFNLLEGIRTKKKMSKSKKYDCIFLSDKTKKIFWKILKISDLKINYFIYKFNFLLKRIIFFKINKNIFLLTKIYFFYNIVKIFKKNLKDFEYYYKFKVKIIKLENNSIIDTLIKNKIFFYKKEIKRLLKQKCIFLNNNLLTNRNIKIKKNDKILIGKKIYVIR</sequence>
<dbReference type="InterPro" id="IPR014729">
    <property type="entry name" value="Rossmann-like_a/b/a_fold"/>
</dbReference>
<evidence type="ECO:0000256" key="1">
    <source>
        <dbReference type="ARBA" id="ARBA00013160"/>
    </source>
</evidence>
<dbReference type="PRINTS" id="PR01040">
    <property type="entry name" value="TRNASYNTHTYR"/>
</dbReference>
<keyword evidence="2 10" id="KW-0436">Ligase</keyword>
<evidence type="ECO:0000256" key="9">
    <source>
        <dbReference type="PROSITE-ProRule" id="PRU00182"/>
    </source>
</evidence>
<gene>
    <name evidence="11" type="primary">tyrS</name>
    <name evidence="11" type="ORF">ONB67_00790</name>
</gene>
<keyword evidence="5 10" id="KW-0648">Protein biosynthesis</keyword>